<accession>A0ABS9KT25</accession>
<dbReference type="InterPro" id="IPR029058">
    <property type="entry name" value="AB_hydrolase_fold"/>
</dbReference>
<dbReference type="SUPFAM" id="SSF53474">
    <property type="entry name" value="alpha/beta-Hydrolases"/>
    <property type="match status" value="1"/>
</dbReference>
<evidence type="ECO:0000313" key="5">
    <source>
        <dbReference type="Proteomes" id="UP001165367"/>
    </source>
</evidence>
<protein>
    <submittedName>
        <fullName evidence="4">S9 family peptidase</fullName>
    </submittedName>
</protein>
<dbReference type="Proteomes" id="UP001165367">
    <property type="component" value="Unassembled WGS sequence"/>
</dbReference>
<keyword evidence="5" id="KW-1185">Reference proteome</keyword>
<proteinExistence type="predicted"/>
<comment type="caution">
    <text evidence="4">The sequence shown here is derived from an EMBL/GenBank/DDBJ whole genome shotgun (WGS) entry which is preliminary data.</text>
</comment>
<feature type="signal peptide" evidence="1">
    <location>
        <begin position="1"/>
        <end position="22"/>
    </location>
</feature>
<dbReference type="Gene3D" id="3.40.50.1820">
    <property type="entry name" value="alpha/beta hydrolase"/>
    <property type="match status" value="1"/>
</dbReference>
<dbReference type="PANTHER" id="PTHR11731">
    <property type="entry name" value="PROTEASE FAMILY S9B,C DIPEPTIDYL-PEPTIDASE IV-RELATED"/>
    <property type="match status" value="1"/>
</dbReference>
<dbReference type="InterPro" id="IPR001375">
    <property type="entry name" value="Peptidase_S9_cat"/>
</dbReference>
<reference evidence="4" key="1">
    <citation type="submission" date="2022-01" db="EMBL/GenBank/DDBJ databases">
        <authorList>
            <person name="Jo J.-H."/>
            <person name="Im W.-T."/>
        </authorList>
    </citation>
    <scope>NUCLEOTIDE SEQUENCE</scope>
    <source>
        <strain evidence="4">NA20</strain>
    </source>
</reference>
<evidence type="ECO:0000259" key="3">
    <source>
        <dbReference type="Pfam" id="PF00930"/>
    </source>
</evidence>
<dbReference type="Pfam" id="PF00326">
    <property type="entry name" value="Peptidase_S9"/>
    <property type="match status" value="1"/>
</dbReference>
<feature type="domain" description="Peptidase S9 prolyl oligopeptidase catalytic" evidence="2">
    <location>
        <begin position="530"/>
        <end position="723"/>
    </location>
</feature>
<dbReference type="Gene3D" id="2.140.10.30">
    <property type="entry name" value="Dipeptidylpeptidase IV, N-terminal domain"/>
    <property type="match status" value="1"/>
</dbReference>
<evidence type="ECO:0000256" key="1">
    <source>
        <dbReference type="SAM" id="SignalP"/>
    </source>
</evidence>
<evidence type="ECO:0000259" key="2">
    <source>
        <dbReference type="Pfam" id="PF00326"/>
    </source>
</evidence>
<dbReference type="SUPFAM" id="SSF82171">
    <property type="entry name" value="DPP6 N-terminal domain-like"/>
    <property type="match status" value="1"/>
</dbReference>
<dbReference type="PANTHER" id="PTHR11731:SF193">
    <property type="entry name" value="DIPEPTIDYL PEPTIDASE 9"/>
    <property type="match status" value="1"/>
</dbReference>
<dbReference type="InterPro" id="IPR002469">
    <property type="entry name" value="Peptidase_S9B_N"/>
</dbReference>
<name>A0ABS9KT25_9BACT</name>
<dbReference type="EMBL" id="JAKLTR010000008">
    <property type="protein sequence ID" value="MCG2615484.1"/>
    <property type="molecule type" value="Genomic_DNA"/>
</dbReference>
<dbReference type="InterPro" id="IPR050278">
    <property type="entry name" value="Serine_Prot_S9B/DPPIV"/>
</dbReference>
<organism evidence="4 5">
    <name type="scientific">Terrimonas ginsenosidimutans</name>
    <dbReference type="NCBI Taxonomy" id="2908004"/>
    <lineage>
        <taxon>Bacteria</taxon>
        <taxon>Pseudomonadati</taxon>
        <taxon>Bacteroidota</taxon>
        <taxon>Chitinophagia</taxon>
        <taxon>Chitinophagales</taxon>
        <taxon>Chitinophagaceae</taxon>
        <taxon>Terrimonas</taxon>
    </lineage>
</organism>
<keyword evidence="1" id="KW-0732">Signal</keyword>
<sequence>MKRGISFLAALACSFVFQQVFAQSVKWAKDGSSYYRAEAGDITKYTLPQNSKTVFIAKDKFKPAGQERPLQIRNFEFSSDEKQLLVYTNSKKVWRQDTRGDYWLYNVTDGALKQLGRTMPASSLMFAKFSPDGTKVAYVSNYNLYVEDLASGTITPLTTDGNRKLINGTFDWAYEEEFFCRDGFRWSPDSKQIAYWQIIAKGTKDYLMVNNTDSIYPVAIPVEYPVAGEEISPFRIGVIPVTGGATKWMNIASDPVWHSYAPRMEWAANSTELIVQQLNRKQNESKLLLCNVASGNNQAIYTETDSAWIDILPSWDQDYTNGGWDWLNNGKEFLWASEKDGWRHLYKVARDGKKETLITSGAYDVMDIVRIDEKGGFVYFMASPDNATQKYLYRTKLDGKGKAERISPANQTGSHTYRLSPDARFAQHSFSNYYTQPSSEWLTLIDHKGLNGENKVADAVAKADKNASNVSFFKVRTSEGVEMDGWMAKPSGFDSSKKYPVVFYVYTEPWGQTAKDEYGAGRNGLYQGNMAADGYVYISIDNRGTPVPKGRAWRKSVYRKIGLVNIRDQALAATEILKWNFIDTSRVAVWGWSGGGSATLNLMFQYPEIYKTGISVAAVGNQLTYDNIYQERYMGLPQENREDFVKGSPITYARNLKGNLLYIHGTGDDNVHYNNAEMLINELIKHNRQFQVMPYPNRSHSISEGAGTGAHLSTLYTNYLKQYCAPGGR</sequence>
<feature type="domain" description="Dipeptidylpeptidase IV N-terminal" evidence="3">
    <location>
        <begin position="78"/>
        <end position="434"/>
    </location>
</feature>
<feature type="chain" id="PRO_5046701934" evidence="1">
    <location>
        <begin position="23"/>
        <end position="729"/>
    </location>
</feature>
<dbReference type="RefSeq" id="WP_237873284.1">
    <property type="nucleotide sequence ID" value="NZ_JAKLTR010000008.1"/>
</dbReference>
<evidence type="ECO:0000313" key="4">
    <source>
        <dbReference type="EMBL" id="MCG2615484.1"/>
    </source>
</evidence>
<dbReference type="Pfam" id="PF00930">
    <property type="entry name" value="DPPIV_N"/>
    <property type="match status" value="1"/>
</dbReference>
<gene>
    <name evidence="4" type="ORF">LZZ85_14385</name>
</gene>